<feature type="chain" id="PRO_5025529969" evidence="1">
    <location>
        <begin position="20"/>
        <end position="71"/>
    </location>
</feature>
<dbReference type="Proteomes" id="UP000429607">
    <property type="component" value="Unassembled WGS sequence"/>
</dbReference>
<feature type="signal peptide" evidence="1">
    <location>
        <begin position="1"/>
        <end position="19"/>
    </location>
</feature>
<comment type="caution">
    <text evidence="2">The sequence shown here is derived from an EMBL/GenBank/DDBJ whole genome shotgun (WGS) entry which is preliminary data.</text>
</comment>
<proteinExistence type="predicted"/>
<name>A0A6A3IQQ0_9STRA</name>
<organism evidence="2 3">
    <name type="scientific">Phytophthora rubi</name>
    <dbReference type="NCBI Taxonomy" id="129364"/>
    <lineage>
        <taxon>Eukaryota</taxon>
        <taxon>Sar</taxon>
        <taxon>Stramenopiles</taxon>
        <taxon>Oomycota</taxon>
        <taxon>Peronosporomycetes</taxon>
        <taxon>Peronosporales</taxon>
        <taxon>Peronosporaceae</taxon>
        <taxon>Phytophthora</taxon>
    </lineage>
</organism>
<sequence>MVAGTVVVIAAGDVDVVWAVVGDAGRRKDESCRGLPIEGTIWSCLTSVDAVCKASADRVMDAGRPVTVTGC</sequence>
<dbReference type="AlphaFoldDB" id="A0A6A3IQQ0"/>
<evidence type="ECO:0000256" key="1">
    <source>
        <dbReference type="SAM" id="SignalP"/>
    </source>
</evidence>
<accession>A0A6A3IQQ0</accession>
<reference evidence="2 3" key="1">
    <citation type="submission" date="2018-09" db="EMBL/GenBank/DDBJ databases">
        <title>Genomic investigation of the strawberry pathogen Phytophthora fragariae indicates pathogenicity is determined by transcriptional variation in three key races.</title>
        <authorList>
            <person name="Adams T.M."/>
            <person name="Armitage A.D."/>
            <person name="Sobczyk M.K."/>
            <person name="Bates H.J."/>
            <person name="Dunwell J.M."/>
            <person name="Nellist C.F."/>
            <person name="Harrison R.J."/>
        </authorList>
    </citation>
    <scope>NUCLEOTIDE SEQUENCE [LARGE SCALE GENOMIC DNA]</scope>
    <source>
        <strain evidence="2 3">SCRP249</strain>
    </source>
</reference>
<gene>
    <name evidence="2" type="ORF">PR001_g22931</name>
</gene>
<evidence type="ECO:0000313" key="2">
    <source>
        <dbReference type="EMBL" id="KAE8985279.1"/>
    </source>
</evidence>
<protein>
    <submittedName>
        <fullName evidence="2">Uncharacterized protein</fullName>
    </submittedName>
</protein>
<dbReference type="EMBL" id="QXFV01002627">
    <property type="protein sequence ID" value="KAE8985279.1"/>
    <property type="molecule type" value="Genomic_DNA"/>
</dbReference>
<evidence type="ECO:0000313" key="3">
    <source>
        <dbReference type="Proteomes" id="UP000429607"/>
    </source>
</evidence>
<keyword evidence="1" id="KW-0732">Signal</keyword>